<comment type="caution">
    <text evidence="1">The sequence shown here is derived from an EMBL/GenBank/DDBJ whole genome shotgun (WGS) entry which is preliminary data.</text>
</comment>
<dbReference type="AlphaFoldDB" id="A0A0M9ET58"/>
<proteinExistence type="predicted"/>
<protein>
    <submittedName>
        <fullName evidence="1">Uncharacterized protein</fullName>
    </submittedName>
</protein>
<reference evidence="1 2" key="1">
    <citation type="submission" date="2015-04" db="EMBL/GenBank/DDBJ databases">
        <title>The draft genome sequence of Fusarium langsethiae, a T-2/HT-2 mycotoxin producer.</title>
        <authorList>
            <person name="Lysoe E."/>
            <person name="Divon H.H."/>
            <person name="Terzi V."/>
            <person name="Orru L."/>
            <person name="Lamontanara A."/>
            <person name="Kolseth A.-K."/>
            <person name="Frandsen R.J."/>
            <person name="Nielsen K."/>
            <person name="Thrane U."/>
        </authorList>
    </citation>
    <scope>NUCLEOTIDE SEQUENCE [LARGE SCALE GENOMIC DNA]</scope>
    <source>
        <strain evidence="1 2">Fl201059</strain>
    </source>
</reference>
<name>A0A0M9ET58_FUSLA</name>
<organism evidence="1 2">
    <name type="scientific">Fusarium langsethiae</name>
    <dbReference type="NCBI Taxonomy" id="179993"/>
    <lineage>
        <taxon>Eukaryota</taxon>
        <taxon>Fungi</taxon>
        <taxon>Dikarya</taxon>
        <taxon>Ascomycota</taxon>
        <taxon>Pezizomycotina</taxon>
        <taxon>Sordariomycetes</taxon>
        <taxon>Hypocreomycetidae</taxon>
        <taxon>Hypocreales</taxon>
        <taxon>Nectriaceae</taxon>
        <taxon>Fusarium</taxon>
    </lineage>
</organism>
<accession>A0A0M9ET58</accession>
<evidence type="ECO:0000313" key="1">
    <source>
        <dbReference type="EMBL" id="KPA39379.1"/>
    </source>
</evidence>
<evidence type="ECO:0000313" key="2">
    <source>
        <dbReference type="Proteomes" id="UP000037904"/>
    </source>
</evidence>
<keyword evidence="2" id="KW-1185">Reference proteome</keyword>
<sequence length="254" mass="28740">MSNHKHQYKKPQSLLNRHILKNALKRDFKIGDIITLGRQGTFSALLYSNGNWHSLPIEKDSASYCAKRQKKKKKKCYVQLSYDGVNKFASTATLPKARQARHPVNPRYVLKTGLFCYYERPKRSRNQARAITSLKGSSLLELQTSPGTFPMSGGWVGWVHFGLSVTGCEHTWGYHEASVRQSLGWPHWYIPARLPAPVFKAPETPSSELLLARYKDVGVALAASALTARSRPRGMSMAPTQQHYYFTTRVFVVN</sequence>
<dbReference type="Proteomes" id="UP000037904">
    <property type="component" value="Unassembled WGS sequence"/>
</dbReference>
<gene>
    <name evidence="1" type="ORF">FLAG1_07763</name>
</gene>
<dbReference type="EMBL" id="JXCE01000198">
    <property type="protein sequence ID" value="KPA39379.1"/>
    <property type="molecule type" value="Genomic_DNA"/>
</dbReference>